<dbReference type="GO" id="GO:0010181">
    <property type="term" value="F:FMN binding"/>
    <property type="evidence" value="ECO:0007669"/>
    <property type="project" value="InterPro"/>
</dbReference>
<reference evidence="4 5" key="1">
    <citation type="journal article" date="2012" name="Int. J. Syst. Evol. Microbiol.">
        <title>Vibrio caribbeanicus sp. nov., isolated from the marine sponge Scleritoderma cyanea.</title>
        <authorList>
            <person name="Hoffmann M."/>
            <person name="Monday S.R."/>
            <person name="Allard M.W."/>
            <person name="Strain E.A."/>
            <person name="Whittaker P."/>
            <person name="Naum M."/>
            <person name="McCarthy P.J."/>
            <person name="Lopez J.V."/>
            <person name="Fischer M."/>
            <person name="Brown E.W."/>
        </authorList>
    </citation>
    <scope>NUCLEOTIDE SEQUENCE [LARGE SCALE GENOMIC DNA]</scope>
    <source>
        <strain evidence="4 5">ATCC 700023</strain>
    </source>
</reference>
<feature type="domain" description="FMN-binding" evidence="3">
    <location>
        <begin position="92"/>
        <end position="171"/>
    </location>
</feature>
<dbReference type="AlphaFoldDB" id="F9S179"/>
<evidence type="ECO:0000256" key="2">
    <source>
        <dbReference type="SAM" id="Phobius"/>
    </source>
</evidence>
<feature type="compositionally biased region" description="Basic and acidic residues" evidence="1">
    <location>
        <begin position="411"/>
        <end position="423"/>
    </location>
</feature>
<feature type="transmembrane region" description="Helical" evidence="2">
    <location>
        <begin position="189"/>
        <end position="208"/>
    </location>
</feature>
<evidence type="ECO:0000313" key="5">
    <source>
        <dbReference type="Proteomes" id="UP000004605"/>
    </source>
</evidence>
<dbReference type="Proteomes" id="UP000004605">
    <property type="component" value="Unassembled WGS sequence"/>
</dbReference>
<feature type="transmembrane region" description="Helical" evidence="2">
    <location>
        <begin position="339"/>
        <end position="364"/>
    </location>
</feature>
<dbReference type="Pfam" id="PF12801">
    <property type="entry name" value="Fer4_5"/>
    <property type="match status" value="2"/>
</dbReference>
<dbReference type="EMBL" id="AFWF01000101">
    <property type="protein sequence ID" value="EGU42122.1"/>
    <property type="molecule type" value="Genomic_DNA"/>
</dbReference>
<keyword evidence="5" id="KW-1185">Reference proteome</keyword>
<comment type="caution">
    <text evidence="4">The sequence shown here is derived from an EMBL/GenBank/DDBJ whole genome shotgun (WGS) entry which is preliminary data.</text>
</comment>
<protein>
    <recommendedName>
        <fullName evidence="3">FMN-binding domain-containing protein</fullName>
    </recommendedName>
</protein>
<feature type="transmembrane region" description="Helical" evidence="2">
    <location>
        <begin position="308"/>
        <end position="327"/>
    </location>
</feature>
<keyword evidence="2" id="KW-0472">Membrane</keyword>
<feature type="region of interest" description="Disordered" evidence="1">
    <location>
        <begin position="393"/>
        <end position="423"/>
    </location>
</feature>
<dbReference type="Pfam" id="PF04205">
    <property type="entry name" value="FMN_bind"/>
    <property type="match status" value="1"/>
</dbReference>
<dbReference type="SMART" id="SM00900">
    <property type="entry name" value="FMN_bind"/>
    <property type="match status" value="1"/>
</dbReference>
<evidence type="ECO:0000313" key="4">
    <source>
        <dbReference type="EMBL" id="EGU42122.1"/>
    </source>
</evidence>
<sequence>MWLVYFYMAIKKAKTPNRNKNLEKILSILSILLLIGAWFLGGLRPNNSQAQFFEHIASLEDQLLEISPNLYQLVGADGEENAKWVSFGSGIGYGGELTIGAVFTAAGEVETISLLSSKETSSYFDKVVEEKLPEALLGKNLKKAINVDAITGATLTSDAYTQALNQAADPVRQALFGYRLSEQASPLSYFKWLDAAALVFFGIAVWVNRTRSEHKIKMNVALLAASTLLFGFHSASLYSASIMGGLVYGSWISGVANYTPFILLALSIAYIFYYNRNVYCQSLCPFGAVQQCLAKVGNAKSSPVRHQFFIWFPRVLLLVTLCLGAYFRSPAAFVYEPFGIAFGMIGGMYLFILTVMIILTSLVVRRPWCQSLCPINAMTDFVVFNKNWFKQMRNQKGKKTRPSTPRSPRRSVMDNEATKQNKE</sequence>
<dbReference type="GO" id="GO:0016020">
    <property type="term" value="C:membrane"/>
    <property type="evidence" value="ECO:0007669"/>
    <property type="project" value="InterPro"/>
</dbReference>
<evidence type="ECO:0000256" key="1">
    <source>
        <dbReference type="SAM" id="MobiDB-lite"/>
    </source>
</evidence>
<dbReference type="InterPro" id="IPR007329">
    <property type="entry name" value="FMN-bd"/>
</dbReference>
<proteinExistence type="predicted"/>
<evidence type="ECO:0000259" key="3">
    <source>
        <dbReference type="SMART" id="SM00900"/>
    </source>
</evidence>
<gene>
    <name evidence="4" type="ORF">VII00023_21757</name>
</gene>
<feature type="transmembrane region" description="Helical" evidence="2">
    <location>
        <begin position="251"/>
        <end position="273"/>
    </location>
</feature>
<accession>F9S179</accession>
<keyword evidence="2" id="KW-1133">Transmembrane helix</keyword>
<feature type="transmembrane region" description="Helical" evidence="2">
    <location>
        <begin position="21"/>
        <end position="41"/>
    </location>
</feature>
<dbReference type="InterPro" id="IPR017896">
    <property type="entry name" value="4Fe4S_Fe-S-bd"/>
</dbReference>
<feature type="transmembrane region" description="Helical" evidence="2">
    <location>
        <begin position="220"/>
        <end position="239"/>
    </location>
</feature>
<name>F9S179_9VIBR</name>
<organism evidence="4 5">
    <name type="scientific">Vibrio ichthyoenteri ATCC 700023</name>
    <dbReference type="NCBI Taxonomy" id="870968"/>
    <lineage>
        <taxon>Bacteria</taxon>
        <taxon>Pseudomonadati</taxon>
        <taxon>Pseudomonadota</taxon>
        <taxon>Gammaproteobacteria</taxon>
        <taxon>Vibrionales</taxon>
        <taxon>Vibrionaceae</taxon>
        <taxon>Vibrio</taxon>
    </lineage>
</organism>
<keyword evidence="2" id="KW-0812">Transmembrane</keyword>